<reference evidence="1" key="1">
    <citation type="submission" date="2013-04" db="EMBL/GenBank/DDBJ databases">
        <authorList>
            <person name="Qu J."/>
            <person name="Murali S.C."/>
            <person name="Bandaranaike D."/>
            <person name="Bellair M."/>
            <person name="Blankenburg K."/>
            <person name="Chao H."/>
            <person name="Dinh H."/>
            <person name="Doddapaneni H."/>
            <person name="Downs B."/>
            <person name="Dugan-Rocha S."/>
            <person name="Elkadiri S."/>
            <person name="Gnanaolivu R.D."/>
            <person name="Hernandez B."/>
            <person name="Javaid M."/>
            <person name="Jayaseelan J.C."/>
            <person name="Lee S."/>
            <person name="Li M."/>
            <person name="Ming W."/>
            <person name="Munidasa M."/>
            <person name="Muniz J."/>
            <person name="Nguyen L."/>
            <person name="Ongeri F."/>
            <person name="Osuji N."/>
            <person name="Pu L.-L."/>
            <person name="Puazo M."/>
            <person name="Qu C."/>
            <person name="Quiroz J."/>
            <person name="Raj R."/>
            <person name="Weissenberger G."/>
            <person name="Xin Y."/>
            <person name="Zou X."/>
            <person name="Han Y."/>
            <person name="Richards S."/>
            <person name="Worley K."/>
            <person name="Muzny D."/>
            <person name="Gibbs R."/>
        </authorList>
    </citation>
    <scope>NUCLEOTIDE SEQUENCE</scope>
    <source>
        <strain evidence="1">Sampled in the wild</strain>
    </source>
</reference>
<dbReference type="EMBL" id="KZ308411">
    <property type="protein sequence ID" value="KAG8229124.1"/>
    <property type="molecule type" value="Genomic_DNA"/>
</dbReference>
<comment type="caution">
    <text evidence="1">The sequence shown here is derived from an EMBL/GenBank/DDBJ whole genome shotgun (WGS) entry which is preliminary data.</text>
</comment>
<evidence type="ECO:0000313" key="2">
    <source>
        <dbReference type="Proteomes" id="UP000792457"/>
    </source>
</evidence>
<evidence type="ECO:0000313" key="1">
    <source>
        <dbReference type="EMBL" id="KAG8229124.1"/>
    </source>
</evidence>
<organism evidence="1 2">
    <name type="scientific">Ladona fulva</name>
    <name type="common">Scarce chaser dragonfly</name>
    <name type="synonym">Libellula fulva</name>
    <dbReference type="NCBI Taxonomy" id="123851"/>
    <lineage>
        <taxon>Eukaryota</taxon>
        <taxon>Metazoa</taxon>
        <taxon>Ecdysozoa</taxon>
        <taxon>Arthropoda</taxon>
        <taxon>Hexapoda</taxon>
        <taxon>Insecta</taxon>
        <taxon>Pterygota</taxon>
        <taxon>Palaeoptera</taxon>
        <taxon>Odonata</taxon>
        <taxon>Epiprocta</taxon>
        <taxon>Anisoptera</taxon>
        <taxon>Libelluloidea</taxon>
        <taxon>Libellulidae</taxon>
        <taxon>Ladona</taxon>
    </lineage>
</organism>
<sequence>MGKIFGRMIGRHSRITSLESLRGEFWWMVFVMNQLLQDRKEETSMGDINATVTVRIGYFSHASSLAYKPVFIATHSYANRSILLGVLMGAAIPKLAFDSRCGTNVALVSNGSTMVKLNSLEKHFFVVFDGKDIWQNDRNDRKTFPGYCTEIFKAGDTVGVKVTNTRAIHFYRNCEDLGPAASNAPENIYGAFEIRKNVTRITIFEQEALP</sequence>
<dbReference type="AlphaFoldDB" id="A0A8K0K7T9"/>
<proteinExistence type="predicted"/>
<name>A0A8K0K7T9_LADFU</name>
<reference evidence="1" key="2">
    <citation type="submission" date="2017-10" db="EMBL/GenBank/DDBJ databases">
        <title>Ladona fulva Genome sequencing and assembly.</title>
        <authorList>
            <person name="Murali S."/>
            <person name="Richards S."/>
            <person name="Bandaranaike D."/>
            <person name="Bellair M."/>
            <person name="Blankenburg K."/>
            <person name="Chao H."/>
            <person name="Dinh H."/>
            <person name="Doddapaneni H."/>
            <person name="Dugan-Rocha S."/>
            <person name="Elkadiri S."/>
            <person name="Gnanaolivu R."/>
            <person name="Hernandez B."/>
            <person name="Skinner E."/>
            <person name="Javaid M."/>
            <person name="Lee S."/>
            <person name="Li M."/>
            <person name="Ming W."/>
            <person name="Munidasa M."/>
            <person name="Muniz J."/>
            <person name="Nguyen L."/>
            <person name="Hughes D."/>
            <person name="Osuji N."/>
            <person name="Pu L.-L."/>
            <person name="Puazo M."/>
            <person name="Qu C."/>
            <person name="Quiroz J."/>
            <person name="Raj R."/>
            <person name="Weissenberger G."/>
            <person name="Xin Y."/>
            <person name="Zou X."/>
            <person name="Han Y."/>
            <person name="Worley K."/>
            <person name="Muzny D."/>
            <person name="Gibbs R."/>
        </authorList>
    </citation>
    <scope>NUCLEOTIDE SEQUENCE</scope>
    <source>
        <strain evidence="1">Sampled in the wild</strain>
    </source>
</reference>
<dbReference type="Proteomes" id="UP000792457">
    <property type="component" value="Unassembled WGS sequence"/>
</dbReference>
<dbReference type="InterPro" id="IPR043136">
    <property type="entry name" value="B30.2/SPRY_sf"/>
</dbReference>
<protein>
    <submittedName>
        <fullName evidence="1">Uncharacterized protein</fullName>
    </submittedName>
</protein>
<accession>A0A8K0K7T9</accession>
<keyword evidence="2" id="KW-1185">Reference proteome</keyword>
<gene>
    <name evidence="1" type="ORF">J437_LFUL009593</name>
</gene>
<dbReference type="Gene3D" id="2.60.120.920">
    <property type="match status" value="1"/>
</dbReference>